<proteinExistence type="predicted"/>
<keyword evidence="3" id="KW-1185">Reference proteome</keyword>
<gene>
    <name evidence="1" type="ORF">C1SCF055_LOCUS23129</name>
</gene>
<evidence type="ECO:0000313" key="3">
    <source>
        <dbReference type="Proteomes" id="UP001152797"/>
    </source>
</evidence>
<dbReference type="AlphaFoldDB" id="A0A9P1CUQ6"/>
<protein>
    <submittedName>
        <fullName evidence="1">Uncharacterized protein</fullName>
    </submittedName>
</protein>
<evidence type="ECO:0000313" key="1">
    <source>
        <dbReference type="EMBL" id="CAI3996671.1"/>
    </source>
</evidence>
<accession>A0A9P1CUQ6</accession>
<organism evidence="1">
    <name type="scientific">Cladocopium goreaui</name>
    <dbReference type="NCBI Taxonomy" id="2562237"/>
    <lineage>
        <taxon>Eukaryota</taxon>
        <taxon>Sar</taxon>
        <taxon>Alveolata</taxon>
        <taxon>Dinophyceae</taxon>
        <taxon>Suessiales</taxon>
        <taxon>Symbiodiniaceae</taxon>
        <taxon>Cladocopium</taxon>
    </lineage>
</organism>
<reference evidence="1" key="1">
    <citation type="submission" date="2022-10" db="EMBL/GenBank/DDBJ databases">
        <authorList>
            <person name="Chen Y."/>
            <person name="Dougan E. K."/>
            <person name="Chan C."/>
            <person name="Rhodes N."/>
            <person name="Thang M."/>
        </authorList>
    </citation>
    <scope>NUCLEOTIDE SEQUENCE</scope>
</reference>
<dbReference type="Proteomes" id="UP001152797">
    <property type="component" value="Unassembled WGS sequence"/>
</dbReference>
<evidence type="ECO:0000313" key="2">
    <source>
        <dbReference type="EMBL" id="CAL4783983.1"/>
    </source>
</evidence>
<dbReference type="EMBL" id="CAMXCT020002225">
    <property type="protein sequence ID" value="CAL1150046.1"/>
    <property type="molecule type" value="Genomic_DNA"/>
</dbReference>
<comment type="caution">
    <text evidence="1">The sequence shown here is derived from an EMBL/GenBank/DDBJ whole genome shotgun (WGS) entry which is preliminary data.</text>
</comment>
<dbReference type="OrthoDB" id="438583at2759"/>
<sequence length="154" mass="16513">QAESAEGMCWISRHDIQAAFGPNFKVERGIGIVGVVGAENAQPGCMFLHHEQQPLFQASNLACLYCDAAEATALTAPLGGTAAVPVFWGQGGGEALQRFLGWYRSVEILPRDHAAYQDAQLLRFMEELASRSRRSSTFHQGSELCAPADGSSGS</sequence>
<dbReference type="EMBL" id="CAMXCT030002225">
    <property type="protein sequence ID" value="CAL4783983.1"/>
    <property type="molecule type" value="Genomic_DNA"/>
</dbReference>
<feature type="non-terminal residue" evidence="1">
    <location>
        <position position="1"/>
    </location>
</feature>
<reference evidence="2 3" key="2">
    <citation type="submission" date="2024-05" db="EMBL/GenBank/DDBJ databases">
        <authorList>
            <person name="Chen Y."/>
            <person name="Shah S."/>
            <person name="Dougan E. K."/>
            <person name="Thang M."/>
            <person name="Chan C."/>
        </authorList>
    </citation>
    <scope>NUCLEOTIDE SEQUENCE [LARGE SCALE GENOMIC DNA]</scope>
</reference>
<name>A0A9P1CUQ6_9DINO</name>
<dbReference type="EMBL" id="CAMXCT010002225">
    <property type="protein sequence ID" value="CAI3996671.1"/>
    <property type="molecule type" value="Genomic_DNA"/>
</dbReference>